<evidence type="ECO:0000313" key="1">
    <source>
        <dbReference type="Proteomes" id="UP000887569"/>
    </source>
</evidence>
<sequence>MKFVTRSIVTAKRPDGSTNAPACAQMLYCSDTSCEWNSPKTNNNVQNMGAHCLLIELFFMCGVEDGSQVILAQRR</sequence>
<proteinExistence type="predicted"/>
<keyword evidence="1" id="KW-1185">Reference proteome</keyword>
<evidence type="ECO:0000313" key="2">
    <source>
        <dbReference type="WBParaSite" id="PgE048_g001_t02"/>
    </source>
</evidence>
<dbReference type="WBParaSite" id="PgE048_g001_t03">
    <property type="protein sequence ID" value="PgE048_g001_t03"/>
    <property type="gene ID" value="PgE048_g001"/>
</dbReference>
<accession>A0A915A0P8</accession>
<organism evidence="1 3">
    <name type="scientific">Parascaris univalens</name>
    <name type="common">Nematode worm</name>
    <dbReference type="NCBI Taxonomy" id="6257"/>
    <lineage>
        <taxon>Eukaryota</taxon>
        <taxon>Metazoa</taxon>
        <taxon>Ecdysozoa</taxon>
        <taxon>Nematoda</taxon>
        <taxon>Chromadorea</taxon>
        <taxon>Rhabditida</taxon>
        <taxon>Spirurina</taxon>
        <taxon>Ascaridomorpha</taxon>
        <taxon>Ascaridoidea</taxon>
        <taxon>Ascarididae</taxon>
        <taxon>Parascaris</taxon>
    </lineage>
</organism>
<dbReference type="AlphaFoldDB" id="A0A915A0P8"/>
<dbReference type="Proteomes" id="UP000887569">
    <property type="component" value="Unplaced"/>
</dbReference>
<dbReference type="WBParaSite" id="PgE048_g001_t02">
    <property type="protein sequence ID" value="PgE048_g001_t02"/>
    <property type="gene ID" value="PgE048_g001"/>
</dbReference>
<reference evidence="2 3" key="1">
    <citation type="submission" date="2022-11" db="UniProtKB">
        <authorList>
            <consortium name="WormBaseParasite"/>
        </authorList>
    </citation>
    <scope>IDENTIFICATION</scope>
</reference>
<name>A0A915A0P8_PARUN</name>
<evidence type="ECO:0000313" key="3">
    <source>
        <dbReference type="WBParaSite" id="PgE048_g001_t03"/>
    </source>
</evidence>
<protein>
    <submittedName>
        <fullName evidence="2 3">Uncharacterized protein</fullName>
    </submittedName>
</protein>